<evidence type="ECO:0000313" key="1">
    <source>
        <dbReference type="EMBL" id="GFQ91583.1"/>
    </source>
</evidence>
<organism evidence="1 2">
    <name type="scientific">Trichonephila clavata</name>
    <name type="common">Joro spider</name>
    <name type="synonym">Nephila clavata</name>
    <dbReference type="NCBI Taxonomy" id="2740835"/>
    <lineage>
        <taxon>Eukaryota</taxon>
        <taxon>Metazoa</taxon>
        <taxon>Ecdysozoa</taxon>
        <taxon>Arthropoda</taxon>
        <taxon>Chelicerata</taxon>
        <taxon>Arachnida</taxon>
        <taxon>Araneae</taxon>
        <taxon>Araneomorphae</taxon>
        <taxon>Entelegynae</taxon>
        <taxon>Araneoidea</taxon>
        <taxon>Nephilidae</taxon>
        <taxon>Trichonephila</taxon>
    </lineage>
</organism>
<dbReference type="OrthoDB" id="6431693at2759"/>
<sequence length="72" mass="8458">MEDETDLMSLIRRIVQEEVHRVIDQTREPILYSDPYHQTQLLEEMVQDEVEKSLAPVSVNLPKLNDGQHMLL</sequence>
<name>A0A8X6FYJ3_TRICU</name>
<protein>
    <submittedName>
        <fullName evidence="1">Uncharacterized protein</fullName>
    </submittedName>
</protein>
<dbReference type="AlphaFoldDB" id="A0A8X6FYJ3"/>
<evidence type="ECO:0000313" key="2">
    <source>
        <dbReference type="Proteomes" id="UP000887116"/>
    </source>
</evidence>
<accession>A0A8X6FYJ3</accession>
<gene>
    <name evidence="1" type="ORF">TNCT_259381</name>
</gene>
<dbReference type="Proteomes" id="UP000887116">
    <property type="component" value="Unassembled WGS sequence"/>
</dbReference>
<reference evidence="1" key="1">
    <citation type="submission" date="2020-07" db="EMBL/GenBank/DDBJ databases">
        <title>Multicomponent nature underlies the extraordinary mechanical properties of spider dragline silk.</title>
        <authorList>
            <person name="Kono N."/>
            <person name="Nakamura H."/>
            <person name="Mori M."/>
            <person name="Yoshida Y."/>
            <person name="Ohtoshi R."/>
            <person name="Malay A.D."/>
            <person name="Moran D.A.P."/>
            <person name="Tomita M."/>
            <person name="Numata K."/>
            <person name="Arakawa K."/>
        </authorList>
    </citation>
    <scope>NUCLEOTIDE SEQUENCE</scope>
</reference>
<comment type="caution">
    <text evidence="1">The sequence shown here is derived from an EMBL/GenBank/DDBJ whole genome shotgun (WGS) entry which is preliminary data.</text>
</comment>
<keyword evidence="2" id="KW-1185">Reference proteome</keyword>
<proteinExistence type="predicted"/>
<dbReference type="EMBL" id="BMAO01033753">
    <property type="protein sequence ID" value="GFQ91583.1"/>
    <property type="molecule type" value="Genomic_DNA"/>
</dbReference>